<evidence type="ECO:0000256" key="4">
    <source>
        <dbReference type="ARBA" id="ARBA00023186"/>
    </source>
</evidence>
<sequence>MLLIETLYSGHTTAGEYLELSFEYRTKSRLRATLRSGEEVGLFLPRGTILRGGMKLEAADGRVVEVLAAPEELLEVRCADALELARAAYHLGNRHVAVELGEGWLRIQADHVLENMLLGLGATVAAITAPFEPESGAYAHGHQHPGEASSAARIHLMAGAH</sequence>
<protein>
    <recommendedName>
        <fullName evidence="5">Urease accessory protein UreE</fullName>
    </recommendedName>
</protein>
<dbReference type="CDD" id="cd00571">
    <property type="entry name" value="UreE"/>
    <property type="match status" value="1"/>
</dbReference>
<keyword evidence="8" id="KW-1185">Reference proteome</keyword>
<dbReference type="Proteomes" id="UP000308430">
    <property type="component" value="Unassembled WGS sequence"/>
</dbReference>
<dbReference type="Pfam" id="PF05194">
    <property type="entry name" value="UreE_C"/>
    <property type="match status" value="1"/>
</dbReference>
<comment type="caution">
    <text evidence="7">The sequence shown here is derived from an EMBL/GenBank/DDBJ whole genome shotgun (WGS) entry which is preliminary data.</text>
</comment>
<keyword evidence="2 5" id="KW-0963">Cytoplasm</keyword>
<dbReference type="SMART" id="SM00988">
    <property type="entry name" value="UreE_N"/>
    <property type="match status" value="1"/>
</dbReference>
<gene>
    <name evidence="5 7" type="primary">ureE</name>
    <name evidence="7" type="ORF">E6C76_07005</name>
</gene>
<evidence type="ECO:0000256" key="5">
    <source>
        <dbReference type="HAMAP-Rule" id="MF_00822"/>
    </source>
</evidence>
<keyword evidence="3 5" id="KW-0533">Nickel</keyword>
<dbReference type="RefSeq" id="WP_136347514.1">
    <property type="nucleotide sequence ID" value="NZ_SSOC01000002.1"/>
</dbReference>
<dbReference type="GO" id="GO:0051082">
    <property type="term" value="F:unfolded protein binding"/>
    <property type="evidence" value="ECO:0007669"/>
    <property type="project" value="UniProtKB-UniRule"/>
</dbReference>
<reference evidence="7 8" key="1">
    <citation type="submission" date="2019-04" db="EMBL/GenBank/DDBJ databases">
        <title>Azoarcus nasutitermitis sp. nov. isolated from termite nest.</title>
        <authorList>
            <person name="Lin S.-Y."/>
            <person name="Hameed A."/>
            <person name="Hsu Y.-H."/>
            <person name="Young C.-C."/>
        </authorList>
    </citation>
    <scope>NUCLEOTIDE SEQUENCE [LARGE SCALE GENOMIC DNA]</scope>
    <source>
        <strain evidence="7 8">CC-YHH838</strain>
    </source>
</reference>
<dbReference type="Gene3D" id="3.30.70.790">
    <property type="entry name" value="UreE, C-terminal domain"/>
    <property type="match status" value="1"/>
</dbReference>
<dbReference type="SUPFAM" id="SSF69287">
    <property type="entry name" value="Urease metallochaperone UreE, N-terminal domain"/>
    <property type="match status" value="1"/>
</dbReference>
<dbReference type="GO" id="GO:0006457">
    <property type="term" value="P:protein folding"/>
    <property type="evidence" value="ECO:0007669"/>
    <property type="project" value="InterPro"/>
</dbReference>
<dbReference type="InterPro" id="IPR004029">
    <property type="entry name" value="UreE_N"/>
</dbReference>
<accession>A0A4S4B258</accession>
<dbReference type="InterPro" id="IPR007864">
    <property type="entry name" value="UreE_C_dom"/>
</dbReference>
<dbReference type="GO" id="GO:0016151">
    <property type="term" value="F:nickel cation binding"/>
    <property type="evidence" value="ECO:0007669"/>
    <property type="project" value="UniProtKB-UniRule"/>
</dbReference>
<dbReference type="EMBL" id="SSOC01000002">
    <property type="protein sequence ID" value="THF66573.1"/>
    <property type="molecule type" value="Genomic_DNA"/>
</dbReference>
<dbReference type="NCBIfam" id="NF009751">
    <property type="entry name" value="PRK13261.1-1"/>
    <property type="match status" value="1"/>
</dbReference>
<keyword evidence="4 5" id="KW-0143">Chaperone</keyword>
<dbReference type="AlphaFoldDB" id="A0A4S4B258"/>
<dbReference type="Pfam" id="PF02814">
    <property type="entry name" value="UreE_N"/>
    <property type="match status" value="1"/>
</dbReference>
<dbReference type="OrthoDB" id="5421304at2"/>
<dbReference type="HAMAP" id="MF_00822">
    <property type="entry name" value="UreE"/>
    <property type="match status" value="1"/>
</dbReference>
<dbReference type="Gene3D" id="2.60.260.20">
    <property type="entry name" value="Urease metallochaperone UreE, N-terminal domain"/>
    <property type="match status" value="1"/>
</dbReference>
<dbReference type="SUPFAM" id="SSF69737">
    <property type="entry name" value="Urease metallochaperone UreE, C-terminal domain"/>
    <property type="match status" value="1"/>
</dbReference>
<comment type="similarity">
    <text evidence="5">Belongs to the UreE family.</text>
</comment>
<dbReference type="GO" id="GO:0005737">
    <property type="term" value="C:cytoplasm"/>
    <property type="evidence" value="ECO:0007669"/>
    <property type="project" value="UniProtKB-SubCell"/>
</dbReference>
<evidence type="ECO:0000256" key="3">
    <source>
        <dbReference type="ARBA" id="ARBA00022596"/>
    </source>
</evidence>
<organism evidence="7 8">
    <name type="scientific">Pseudothauera nasutitermitis</name>
    <dbReference type="NCBI Taxonomy" id="2565930"/>
    <lineage>
        <taxon>Bacteria</taxon>
        <taxon>Pseudomonadati</taxon>
        <taxon>Pseudomonadota</taxon>
        <taxon>Betaproteobacteria</taxon>
        <taxon>Rhodocyclales</taxon>
        <taxon>Zoogloeaceae</taxon>
        <taxon>Pseudothauera</taxon>
    </lineage>
</organism>
<evidence type="ECO:0000313" key="7">
    <source>
        <dbReference type="EMBL" id="THF66573.1"/>
    </source>
</evidence>
<name>A0A4S4B258_9RHOO</name>
<evidence type="ECO:0000256" key="2">
    <source>
        <dbReference type="ARBA" id="ARBA00022490"/>
    </source>
</evidence>
<comment type="subcellular location">
    <subcellularLocation>
        <location evidence="1 5">Cytoplasm</location>
    </subcellularLocation>
</comment>
<dbReference type="GO" id="GO:0019627">
    <property type="term" value="P:urea metabolic process"/>
    <property type="evidence" value="ECO:0007669"/>
    <property type="project" value="InterPro"/>
</dbReference>
<comment type="function">
    <text evidence="5">Involved in urease metallocenter assembly. Binds nickel. Probably functions as a nickel donor during metallocenter assembly.</text>
</comment>
<evidence type="ECO:0000313" key="8">
    <source>
        <dbReference type="Proteomes" id="UP000308430"/>
    </source>
</evidence>
<proteinExistence type="inferred from homology"/>
<dbReference type="InterPro" id="IPR036118">
    <property type="entry name" value="UreE_N_sf"/>
</dbReference>
<dbReference type="InterPro" id="IPR012406">
    <property type="entry name" value="UreE"/>
</dbReference>
<evidence type="ECO:0000259" key="6">
    <source>
        <dbReference type="SMART" id="SM00988"/>
    </source>
</evidence>
<dbReference type="GO" id="GO:0065003">
    <property type="term" value="P:protein-containing complex assembly"/>
    <property type="evidence" value="ECO:0007669"/>
    <property type="project" value="InterPro"/>
</dbReference>
<dbReference type="PIRSF" id="PIRSF036402">
    <property type="entry name" value="Ureas_acces_UreE"/>
    <property type="match status" value="1"/>
</dbReference>
<feature type="domain" description="UreE urease accessory N-terminal" evidence="6">
    <location>
        <begin position="1"/>
        <end position="64"/>
    </location>
</feature>
<evidence type="ECO:0000256" key="1">
    <source>
        <dbReference type="ARBA" id="ARBA00004496"/>
    </source>
</evidence>